<organism evidence="5 6">
    <name type="scientific">Sediminicoccus rosea</name>
    <dbReference type="NCBI Taxonomy" id="1225128"/>
    <lineage>
        <taxon>Bacteria</taxon>
        <taxon>Pseudomonadati</taxon>
        <taxon>Pseudomonadota</taxon>
        <taxon>Alphaproteobacteria</taxon>
        <taxon>Acetobacterales</taxon>
        <taxon>Roseomonadaceae</taxon>
        <taxon>Sediminicoccus</taxon>
    </lineage>
</organism>
<dbReference type="PANTHER" id="PTHR12815">
    <property type="entry name" value="SORTING AND ASSEMBLY MACHINERY SAMM50 PROTEIN FAMILY MEMBER"/>
    <property type="match status" value="1"/>
</dbReference>
<keyword evidence="2" id="KW-0812">Transmembrane</keyword>
<dbReference type="Proteomes" id="UP001305521">
    <property type="component" value="Chromosome"/>
</dbReference>
<evidence type="ECO:0000313" key="5">
    <source>
        <dbReference type="EMBL" id="WPB86704.1"/>
    </source>
</evidence>
<accession>A0ABZ0PLT9</accession>
<proteinExistence type="predicted"/>
<reference evidence="5 6" key="1">
    <citation type="submission" date="2023-11" db="EMBL/GenBank/DDBJ databases">
        <title>Arctic aerobic anoxygenic photoheterotroph Sediminicoccus rosea KRV36 adapts its photosynthesis to long days of polar summer.</title>
        <authorList>
            <person name="Tomasch J."/>
            <person name="Kopejtka K."/>
            <person name="Bily T."/>
            <person name="Gardiner A.T."/>
            <person name="Gardian Z."/>
            <person name="Shivaramu S."/>
            <person name="Koblizek M."/>
            <person name="Engelhardt F."/>
            <person name="Kaftan D."/>
        </authorList>
    </citation>
    <scope>NUCLEOTIDE SEQUENCE [LARGE SCALE GENOMIC DNA]</scope>
    <source>
        <strain evidence="5 6">R-30</strain>
    </source>
</reference>
<evidence type="ECO:0000256" key="2">
    <source>
        <dbReference type="ARBA" id="ARBA00022452"/>
    </source>
</evidence>
<feature type="domain" description="Bacterial surface antigen (D15)" evidence="4">
    <location>
        <begin position="277"/>
        <end position="575"/>
    </location>
</feature>
<dbReference type="Pfam" id="PF01103">
    <property type="entry name" value="Omp85"/>
    <property type="match status" value="1"/>
</dbReference>
<name>A0ABZ0PLT9_9PROT</name>
<dbReference type="Gene3D" id="2.40.160.50">
    <property type="entry name" value="membrane protein fhac: a member of the omp85/tpsb transporter family"/>
    <property type="match status" value="1"/>
</dbReference>
<gene>
    <name evidence="5" type="ORF">R9Z33_07445</name>
</gene>
<sequence>MPQPLPATAPAEAPPEEPAVTPYRARLVPTGDATLDGLLQAVSNLIALQEVAPTDAEGLAARIAAEPERLRPVTDSEGYWAARFAITQQGEAVEIRVTPGPLYTLRRITVEGSPAPELAAGQPARAEDVLAAEAALLTRLRQEGHPLARIERQATVDHPAQAMDLAFQVQPGPRADFADPVVTGTERVNPEVVRRVAALRLAERSYSPDRIARARADVAALGPFASVRIETGSALDAYGRLPVTINVRERPFRVISANAAYETNYGASLRFSWQHRNLLGGAENLRLDLEASRIGTDPDLLNARAALTWRQPLPFGWDGTLVGGPSVVRDRLISYDRNAFLFNLGYERRLGDRWTLTTGPTAEVGESAAPGNPLTPYQLAGWAFQARFDNADSLLDPRSGLRAQASVTPSYAFQASTAYLPLRVQGSTYFDITGNGRSILALRGVIGSLVNTTAPNVPPSQRFYSGGGGSVRGYDYQSIGPRTPQGQPAGGSSLVEGSIEWRQRFGESYGAVAFVDVGSVGTQSFAPMDAVRVGVGMGFRYYTGIGPIRADLAVPLIQQQGSGSFGFYVGIGQAF</sequence>
<evidence type="ECO:0000256" key="3">
    <source>
        <dbReference type="ARBA" id="ARBA00023136"/>
    </source>
</evidence>
<keyword evidence="3" id="KW-0472">Membrane</keyword>
<evidence type="ECO:0000259" key="4">
    <source>
        <dbReference type="Pfam" id="PF01103"/>
    </source>
</evidence>
<evidence type="ECO:0000256" key="1">
    <source>
        <dbReference type="ARBA" id="ARBA00004370"/>
    </source>
</evidence>
<dbReference type="EMBL" id="CP137852">
    <property type="protein sequence ID" value="WPB86704.1"/>
    <property type="molecule type" value="Genomic_DNA"/>
</dbReference>
<dbReference type="Gene3D" id="3.10.20.310">
    <property type="entry name" value="membrane protein fhac"/>
    <property type="match status" value="1"/>
</dbReference>
<keyword evidence="6" id="KW-1185">Reference proteome</keyword>
<protein>
    <submittedName>
        <fullName evidence="5">BamA/TamA family outer membrane protein</fullName>
    </submittedName>
</protein>
<dbReference type="RefSeq" id="WP_318650673.1">
    <property type="nucleotide sequence ID" value="NZ_CP137852.1"/>
</dbReference>
<dbReference type="InterPro" id="IPR039910">
    <property type="entry name" value="D15-like"/>
</dbReference>
<dbReference type="InterPro" id="IPR000184">
    <property type="entry name" value="Bac_surfAg_D15"/>
</dbReference>
<evidence type="ECO:0000313" key="6">
    <source>
        <dbReference type="Proteomes" id="UP001305521"/>
    </source>
</evidence>
<keyword evidence="2" id="KW-1134">Transmembrane beta strand</keyword>
<comment type="subcellular location">
    <subcellularLocation>
        <location evidence="1">Membrane</location>
    </subcellularLocation>
</comment>
<dbReference type="PANTHER" id="PTHR12815:SF42">
    <property type="entry name" value="BACTERIAL SURFACE ANTIGEN (D15) DOMAIN-CONTAINING PROTEIN"/>
    <property type="match status" value="1"/>
</dbReference>